<protein>
    <submittedName>
        <fullName evidence="2">Uncharacterized protein</fullName>
    </submittedName>
</protein>
<sequence>WCVECGWDGVEDELMFTNEGVFVCPQCGGEDTDYFYSEDASNCVFCGSHDVVGVIDIVSLNEIHEATPLDKEQVYGYCARCADVKMAEGSTGDQIVSWEDGAGVSSPSMPPTDIKWAESKKERIASGRAMHYAIPSEKKYPIWDKAHARMALAWSQGTKYADRVEKAVTKRFPTMNAEMVYRNYPGRKGPAISATSVKRGTRKRGNDGKMWEVRKSGRSQRWFRGAESFEGETLMGNWVDGRKSPGMPKGKFPKKNLSYGE</sequence>
<dbReference type="AlphaFoldDB" id="A0A382YV43"/>
<feature type="non-terminal residue" evidence="2">
    <location>
        <position position="1"/>
    </location>
</feature>
<feature type="non-terminal residue" evidence="2">
    <location>
        <position position="261"/>
    </location>
</feature>
<dbReference type="EMBL" id="UINC01178315">
    <property type="protein sequence ID" value="SVD86398.1"/>
    <property type="molecule type" value="Genomic_DNA"/>
</dbReference>
<accession>A0A382YV43</accession>
<proteinExistence type="predicted"/>
<reference evidence="2" key="1">
    <citation type="submission" date="2018-05" db="EMBL/GenBank/DDBJ databases">
        <authorList>
            <person name="Lanie J.A."/>
            <person name="Ng W.-L."/>
            <person name="Kazmierczak K.M."/>
            <person name="Andrzejewski T.M."/>
            <person name="Davidsen T.M."/>
            <person name="Wayne K.J."/>
            <person name="Tettelin H."/>
            <person name="Glass J.I."/>
            <person name="Rusch D."/>
            <person name="Podicherti R."/>
            <person name="Tsui H.-C.T."/>
            <person name="Winkler M.E."/>
        </authorList>
    </citation>
    <scope>NUCLEOTIDE SEQUENCE</scope>
</reference>
<feature type="region of interest" description="Disordered" evidence="1">
    <location>
        <begin position="240"/>
        <end position="261"/>
    </location>
</feature>
<gene>
    <name evidence="2" type="ORF">METZ01_LOCUS439252</name>
</gene>
<name>A0A382YV43_9ZZZZ</name>
<organism evidence="2">
    <name type="scientific">marine metagenome</name>
    <dbReference type="NCBI Taxonomy" id="408172"/>
    <lineage>
        <taxon>unclassified sequences</taxon>
        <taxon>metagenomes</taxon>
        <taxon>ecological metagenomes</taxon>
    </lineage>
</organism>
<evidence type="ECO:0000256" key="1">
    <source>
        <dbReference type="SAM" id="MobiDB-lite"/>
    </source>
</evidence>
<evidence type="ECO:0000313" key="2">
    <source>
        <dbReference type="EMBL" id="SVD86398.1"/>
    </source>
</evidence>